<evidence type="ECO:0000256" key="3">
    <source>
        <dbReference type="ARBA" id="ARBA00022806"/>
    </source>
</evidence>
<keyword evidence="2" id="KW-0378">Hydrolase</keyword>
<dbReference type="KEGG" id="bti:BTG_00405"/>
<gene>
    <name evidence="6" type="ORF">BTG_00405</name>
</gene>
<organism evidence="6 7">
    <name type="scientific">Bacillus thuringiensis HD-771</name>
    <dbReference type="NCBI Taxonomy" id="1218175"/>
    <lineage>
        <taxon>Bacteria</taxon>
        <taxon>Bacillati</taxon>
        <taxon>Bacillota</taxon>
        <taxon>Bacilli</taxon>
        <taxon>Bacillales</taxon>
        <taxon>Bacillaceae</taxon>
        <taxon>Bacillus</taxon>
        <taxon>Bacillus cereus group</taxon>
    </lineage>
</organism>
<dbReference type="GO" id="GO:0016787">
    <property type="term" value="F:hydrolase activity"/>
    <property type="evidence" value="ECO:0007669"/>
    <property type="project" value="UniProtKB-KW"/>
</dbReference>
<evidence type="ECO:0000313" key="6">
    <source>
        <dbReference type="EMBL" id="AFQ13596.1"/>
    </source>
</evidence>
<dbReference type="Pfam" id="PF00580">
    <property type="entry name" value="UvrD-helicase"/>
    <property type="match status" value="1"/>
</dbReference>
<keyword evidence="4" id="KW-0067">ATP-binding</keyword>
<dbReference type="EMBL" id="CP003752">
    <property type="protein sequence ID" value="AFQ13596.1"/>
    <property type="molecule type" value="Genomic_DNA"/>
</dbReference>
<dbReference type="AlphaFoldDB" id="A0A9W3J3A1"/>
<evidence type="ECO:0000256" key="2">
    <source>
        <dbReference type="ARBA" id="ARBA00022801"/>
    </source>
</evidence>
<dbReference type="Gene3D" id="3.40.50.300">
    <property type="entry name" value="P-loop containing nucleotide triphosphate hydrolases"/>
    <property type="match status" value="1"/>
</dbReference>
<evidence type="ECO:0000313" key="7">
    <source>
        <dbReference type="Proteomes" id="UP000005259"/>
    </source>
</evidence>
<evidence type="ECO:0000259" key="5">
    <source>
        <dbReference type="Pfam" id="PF00580"/>
    </source>
</evidence>
<dbReference type="Proteomes" id="UP000005259">
    <property type="component" value="Chromosome"/>
</dbReference>
<keyword evidence="1" id="KW-0547">Nucleotide-binding</keyword>
<accession>A0A9W3J3A1</accession>
<feature type="domain" description="UvrD-like helicase ATP-binding" evidence="5">
    <location>
        <begin position="37"/>
        <end position="176"/>
    </location>
</feature>
<dbReference type="InterPro" id="IPR014016">
    <property type="entry name" value="UvrD-like_ATP-bd"/>
</dbReference>
<dbReference type="InterPro" id="IPR027417">
    <property type="entry name" value="P-loop_NTPase"/>
</dbReference>
<dbReference type="GO" id="GO:0004386">
    <property type="term" value="F:helicase activity"/>
    <property type="evidence" value="ECO:0007669"/>
    <property type="project" value="UniProtKB-KW"/>
</dbReference>
<evidence type="ECO:0000256" key="1">
    <source>
        <dbReference type="ARBA" id="ARBA00022741"/>
    </source>
</evidence>
<dbReference type="RefSeq" id="WP_000706860.1">
    <property type="nucleotide sequence ID" value="NC_018500.1"/>
</dbReference>
<keyword evidence="3" id="KW-0347">Helicase</keyword>
<sequence length="544" mass="63794">MKIVNFGYPNFIGTIHDFLNHFFTSKAYPELYPNKKALLDEEEMYKEKFAEIFSEYSSSFAPTTRIKETYLEFLNDGSLELIGECNEWCREEVVNTFRDLLEMGIFRHNDTISFSNWYIKKYEYRIKNAFGKRFLWAFIDETQDTSEIQYDLLMRIFNNGLTILQKFGDPYQALYTMFGKGEDAWVPSRETIPQLELSYSTRFGESIAKVLRTTCIEKYEVLRGNPNKKSFKPYLLLYNSKNNVINEYLNLVKSLSDTNTEFKWSTKKIGAVGLMHDEVKNYYTRYKRNSDVKPKTETIIKNFYEIVMKGLLMYVKHTNDRLPKGKSAYSLNYFNNLLRQEKFIDIKSKIAVCIKEIYGAEGVVNEDIKEEIVKIYIRIIELEEMILNNEDLLNHCTERVCNRIERNYISYKRGQQLIQNDQMLDIELVEQDICFGTVHSVKGETHKATLLLESKIRKGDFNNPDIFYDFTEIFDFLIGNYRNYETESGYLPEVIRDALKTAYVALSRPTHLAVVAINKMNLGDSVDEKRGMAIEAGWEVIDVN</sequence>
<evidence type="ECO:0000256" key="4">
    <source>
        <dbReference type="ARBA" id="ARBA00022840"/>
    </source>
</evidence>
<name>A0A9W3J3A1_BACTU</name>
<proteinExistence type="predicted"/>
<dbReference type="SUPFAM" id="SSF52540">
    <property type="entry name" value="P-loop containing nucleoside triphosphate hydrolases"/>
    <property type="match status" value="1"/>
</dbReference>
<dbReference type="GO" id="GO:0005524">
    <property type="term" value="F:ATP binding"/>
    <property type="evidence" value="ECO:0007669"/>
    <property type="project" value="UniProtKB-KW"/>
</dbReference>
<protein>
    <recommendedName>
        <fullName evidence="5">UvrD-like helicase ATP-binding domain-containing protein</fullName>
    </recommendedName>
</protein>
<reference evidence="6 7" key="1">
    <citation type="submission" date="2012-08" db="EMBL/GenBank/DDBJ databases">
        <authorList>
            <person name="Doggett N."/>
            <person name="Teshima H."/>
            <person name="Bruce D."/>
            <person name="Detter J.C."/>
            <person name="Johnson S.L."/>
            <person name="Han C."/>
        </authorList>
    </citation>
    <scope>NUCLEOTIDE SEQUENCE [LARGE SCALE GENOMIC DNA]</scope>
    <source>
        <strain evidence="6 7">HD-771</strain>
    </source>
</reference>